<dbReference type="CDD" id="cd03467">
    <property type="entry name" value="Rieske"/>
    <property type="match status" value="1"/>
</dbReference>
<keyword evidence="5" id="KW-1015">Disulfide bond</keyword>
<sequence>MKRDEFIASLTLAGGALCMGCLLACSKKNEPEPEDANILLKIDLSSNLIDLGQSKIEKGVIVVRAGSGSEAYSFRAAEAACVFSGDSIQFNRQTNRFSCPAHGSIFDLEGRVLSGSAKANLKMYTIKISDNILLVYGPGTIEPLSEPVNFNVDLTAELKNVGEFKRVKDVIVLRTGTAAAADSFVALSSVCTHQGSTIDYKPLQNQFVCPTHGSTYSLSGEVVKGPAPLALKKYKVTLSLNTLNISEA</sequence>
<proteinExistence type="predicted"/>
<dbReference type="PANTHER" id="PTHR10134">
    <property type="entry name" value="CYTOCHROME B-C1 COMPLEX SUBUNIT RIESKE, MITOCHONDRIAL"/>
    <property type="match status" value="1"/>
</dbReference>
<dbReference type="InterPro" id="IPR017941">
    <property type="entry name" value="Rieske_2Fe-2S"/>
</dbReference>
<dbReference type="InterPro" id="IPR005805">
    <property type="entry name" value="Rieske_Fe-S_prot_C"/>
</dbReference>
<protein>
    <submittedName>
        <fullName evidence="8">Ubiquinol-cytochrome c reductase iron-sulfur subunit</fullName>
    </submittedName>
</protein>
<comment type="caution">
    <text evidence="8">The sequence shown here is derived from an EMBL/GenBank/DDBJ whole genome shotgun (WGS) entry which is preliminary data.</text>
</comment>
<keyword evidence="3" id="KW-0408">Iron</keyword>
<keyword evidence="1" id="KW-0001">2Fe-2S</keyword>
<dbReference type="PROSITE" id="PS51296">
    <property type="entry name" value="RIESKE"/>
    <property type="match status" value="2"/>
</dbReference>
<gene>
    <name evidence="8" type="ORF">ACFQZS_15555</name>
</gene>
<evidence type="ECO:0000256" key="4">
    <source>
        <dbReference type="ARBA" id="ARBA00023014"/>
    </source>
</evidence>
<reference evidence="9" key="1">
    <citation type="journal article" date="2019" name="Int. J. Syst. Evol. Microbiol.">
        <title>The Global Catalogue of Microorganisms (GCM) 10K type strain sequencing project: providing services to taxonomists for standard genome sequencing and annotation.</title>
        <authorList>
            <consortium name="The Broad Institute Genomics Platform"/>
            <consortium name="The Broad Institute Genome Sequencing Center for Infectious Disease"/>
            <person name="Wu L."/>
            <person name="Ma J."/>
        </authorList>
    </citation>
    <scope>NUCLEOTIDE SEQUENCE [LARGE SCALE GENOMIC DNA]</scope>
    <source>
        <strain evidence="9">CCUG 63418</strain>
    </source>
</reference>
<evidence type="ECO:0000256" key="2">
    <source>
        <dbReference type="ARBA" id="ARBA00022723"/>
    </source>
</evidence>
<accession>A0ABW2YYL3</accession>
<dbReference type="PRINTS" id="PR00162">
    <property type="entry name" value="RIESKE"/>
</dbReference>
<feature type="domain" description="Rieske" evidence="7">
    <location>
        <begin position="150"/>
        <end position="245"/>
    </location>
</feature>
<evidence type="ECO:0000313" key="9">
    <source>
        <dbReference type="Proteomes" id="UP001596958"/>
    </source>
</evidence>
<dbReference type="Gene3D" id="2.102.10.10">
    <property type="entry name" value="Rieske [2Fe-2S] iron-sulphur domain"/>
    <property type="match status" value="2"/>
</dbReference>
<feature type="domain" description="Rieske" evidence="7">
    <location>
        <begin position="40"/>
        <end position="135"/>
    </location>
</feature>
<dbReference type="Proteomes" id="UP001596958">
    <property type="component" value="Unassembled WGS sequence"/>
</dbReference>
<comment type="cofactor">
    <cofactor evidence="6">
        <name>[2Fe-2S] cluster</name>
        <dbReference type="ChEBI" id="CHEBI:190135"/>
    </cofactor>
</comment>
<keyword evidence="2" id="KW-0479">Metal-binding</keyword>
<evidence type="ECO:0000259" key="7">
    <source>
        <dbReference type="PROSITE" id="PS51296"/>
    </source>
</evidence>
<evidence type="ECO:0000256" key="3">
    <source>
        <dbReference type="ARBA" id="ARBA00023004"/>
    </source>
</evidence>
<name>A0ABW2YYL3_9SPHI</name>
<dbReference type="InterPro" id="IPR014349">
    <property type="entry name" value="Rieske_Fe-S_prot"/>
</dbReference>
<organism evidence="8 9">
    <name type="scientific">Mucilaginibacter calamicampi</name>
    <dbReference type="NCBI Taxonomy" id="1302352"/>
    <lineage>
        <taxon>Bacteria</taxon>
        <taxon>Pseudomonadati</taxon>
        <taxon>Bacteroidota</taxon>
        <taxon>Sphingobacteriia</taxon>
        <taxon>Sphingobacteriales</taxon>
        <taxon>Sphingobacteriaceae</taxon>
        <taxon>Mucilaginibacter</taxon>
    </lineage>
</organism>
<dbReference type="InterPro" id="IPR036922">
    <property type="entry name" value="Rieske_2Fe-2S_sf"/>
</dbReference>
<dbReference type="RefSeq" id="WP_377101842.1">
    <property type="nucleotide sequence ID" value="NZ_JBHTHU010000020.1"/>
</dbReference>
<evidence type="ECO:0000256" key="5">
    <source>
        <dbReference type="ARBA" id="ARBA00023157"/>
    </source>
</evidence>
<evidence type="ECO:0000256" key="6">
    <source>
        <dbReference type="ARBA" id="ARBA00034078"/>
    </source>
</evidence>
<dbReference type="SUPFAM" id="SSF50022">
    <property type="entry name" value="ISP domain"/>
    <property type="match status" value="2"/>
</dbReference>
<dbReference type="EMBL" id="JBHTHU010000020">
    <property type="protein sequence ID" value="MFD0751568.1"/>
    <property type="molecule type" value="Genomic_DNA"/>
</dbReference>
<evidence type="ECO:0000256" key="1">
    <source>
        <dbReference type="ARBA" id="ARBA00022714"/>
    </source>
</evidence>
<keyword evidence="4" id="KW-0411">Iron-sulfur</keyword>
<evidence type="ECO:0000313" key="8">
    <source>
        <dbReference type="EMBL" id="MFD0751568.1"/>
    </source>
</evidence>
<keyword evidence="9" id="KW-1185">Reference proteome</keyword>
<dbReference type="Pfam" id="PF00355">
    <property type="entry name" value="Rieske"/>
    <property type="match status" value="2"/>
</dbReference>